<feature type="transmembrane region" description="Helical" evidence="1">
    <location>
        <begin position="39"/>
        <end position="59"/>
    </location>
</feature>
<name>A0A344LXV6_9FLAO</name>
<evidence type="ECO:0000313" key="2">
    <source>
        <dbReference type="EMBL" id="AXB58748.1"/>
    </source>
</evidence>
<proteinExistence type="predicted"/>
<keyword evidence="1" id="KW-0812">Transmembrane</keyword>
<keyword evidence="3" id="KW-1185">Reference proteome</keyword>
<dbReference type="KEGG" id="ffl:HYN86_20020"/>
<keyword evidence="1" id="KW-1133">Transmembrane helix</keyword>
<sequence>MPLTILPDKIRFHYKSESWQYNFDEIKEIGLLKKKKKYFLENGAFIAVTAAAYYCMIFFDLENLYYIIPAILCYSLIVAAMFNDKTESIYFVFVKDIYKNQIRTKIESKDRTLIGKQIDYYLELQFERSIKRTA</sequence>
<protein>
    <submittedName>
        <fullName evidence="2">Uncharacterized protein</fullName>
    </submittedName>
</protein>
<dbReference type="AlphaFoldDB" id="A0A344LXV6"/>
<dbReference type="RefSeq" id="WP_113679652.1">
    <property type="nucleotide sequence ID" value="NZ_CP030261.1"/>
</dbReference>
<organism evidence="2 3">
    <name type="scientific">Flavobacterium fluviale</name>
    <dbReference type="NCBI Taxonomy" id="2249356"/>
    <lineage>
        <taxon>Bacteria</taxon>
        <taxon>Pseudomonadati</taxon>
        <taxon>Bacteroidota</taxon>
        <taxon>Flavobacteriia</taxon>
        <taxon>Flavobacteriales</taxon>
        <taxon>Flavobacteriaceae</taxon>
        <taxon>Flavobacterium</taxon>
    </lineage>
</organism>
<accession>A0A344LXV6</accession>
<gene>
    <name evidence="2" type="ORF">HYN86_20020</name>
</gene>
<keyword evidence="1" id="KW-0472">Membrane</keyword>
<dbReference type="OrthoDB" id="1356850at2"/>
<dbReference type="Proteomes" id="UP000251561">
    <property type="component" value="Chromosome"/>
</dbReference>
<dbReference type="EMBL" id="CP030261">
    <property type="protein sequence ID" value="AXB58748.1"/>
    <property type="molecule type" value="Genomic_DNA"/>
</dbReference>
<reference evidence="2 3" key="1">
    <citation type="submission" date="2018-06" db="EMBL/GenBank/DDBJ databases">
        <title>Genome sequencing of Flavobacterium.</title>
        <authorList>
            <person name="Baek M.-G."/>
            <person name="Yi H."/>
        </authorList>
    </citation>
    <scope>NUCLEOTIDE SEQUENCE [LARGE SCALE GENOMIC DNA]</scope>
    <source>
        <strain evidence="2 3">HYN0086</strain>
    </source>
</reference>
<evidence type="ECO:0000256" key="1">
    <source>
        <dbReference type="SAM" id="Phobius"/>
    </source>
</evidence>
<feature type="transmembrane region" description="Helical" evidence="1">
    <location>
        <begin position="65"/>
        <end position="82"/>
    </location>
</feature>
<evidence type="ECO:0000313" key="3">
    <source>
        <dbReference type="Proteomes" id="UP000251561"/>
    </source>
</evidence>